<evidence type="ECO:0000313" key="2">
    <source>
        <dbReference type="Proteomes" id="UP001221757"/>
    </source>
</evidence>
<accession>A0AAD7DPJ2</accession>
<evidence type="ECO:0000313" key="1">
    <source>
        <dbReference type="EMBL" id="KAJ7696188.1"/>
    </source>
</evidence>
<dbReference type="Proteomes" id="UP001221757">
    <property type="component" value="Unassembled WGS sequence"/>
</dbReference>
<gene>
    <name evidence="1" type="ORF">B0H17DRAFT_1198115</name>
</gene>
<name>A0AAD7DPJ2_MYCRO</name>
<protein>
    <submittedName>
        <fullName evidence="1">Uncharacterized protein</fullName>
    </submittedName>
</protein>
<organism evidence="1 2">
    <name type="scientific">Mycena rosella</name>
    <name type="common">Pink bonnet</name>
    <name type="synonym">Agaricus rosellus</name>
    <dbReference type="NCBI Taxonomy" id="1033263"/>
    <lineage>
        <taxon>Eukaryota</taxon>
        <taxon>Fungi</taxon>
        <taxon>Dikarya</taxon>
        <taxon>Basidiomycota</taxon>
        <taxon>Agaricomycotina</taxon>
        <taxon>Agaricomycetes</taxon>
        <taxon>Agaricomycetidae</taxon>
        <taxon>Agaricales</taxon>
        <taxon>Marasmiineae</taxon>
        <taxon>Mycenaceae</taxon>
        <taxon>Mycena</taxon>
    </lineage>
</organism>
<sequence>MHTVDFPEAGPVVCLTSTFQEGDHLLSGEVLHSDRSTVELLPLYLADRDRDPLAADDPTTRDASGTYLAPVPTVRSYPWPRQH</sequence>
<proteinExistence type="predicted"/>
<reference evidence="1" key="1">
    <citation type="submission" date="2023-03" db="EMBL/GenBank/DDBJ databases">
        <title>Massive genome expansion in bonnet fungi (Mycena s.s.) driven by repeated elements and novel gene families across ecological guilds.</title>
        <authorList>
            <consortium name="Lawrence Berkeley National Laboratory"/>
            <person name="Harder C.B."/>
            <person name="Miyauchi S."/>
            <person name="Viragh M."/>
            <person name="Kuo A."/>
            <person name="Thoen E."/>
            <person name="Andreopoulos B."/>
            <person name="Lu D."/>
            <person name="Skrede I."/>
            <person name="Drula E."/>
            <person name="Henrissat B."/>
            <person name="Morin E."/>
            <person name="Kohler A."/>
            <person name="Barry K."/>
            <person name="LaButti K."/>
            <person name="Morin E."/>
            <person name="Salamov A."/>
            <person name="Lipzen A."/>
            <person name="Mereny Z."/>
            <person name="Hegedus B."/>
            <person name="Baldrian P."/>
            <person name="Stursova M."/>
            <person name="Weitz H."/>
            <person name="Taylor A."/>
            <person name="Grigoriev I.V."/>
            <person name="Nagy L.G."/>
            <person name="Martin F."/>
            <person name="Kauserud H."/>
        </authorList>
    </citation>
    <scope>NUCLEOTIDE SEQUENCE</scope>
    <source>
        <strain evidence="1">CBHHK067</strain>
    </source>
</reference>
<dbReference type="AlphaFoldDB" id="A0AAD7DPJ2"/>
<dbReference type="EMBL" id="JARKIE010000035">
    <property type="protein sequence ID" value="KAJ7696188.1"/>
    <property type="molecule type" value="Genomic_DNA"/>
</dbReference>
<comment type="caution">
    <text evidence="1">The sequence shown here is derived from an EMBL/GenBank/DDBJ whole genome shotgun (WGS) entry which is preliminary data.</text>
</comment>
<keyword evidence="2" id="KW-1185">Reference proteome</keyword>